<feature type="region of interest" description="Disordered" evidence="1">
    <location>
        <begin position="62"/>
        <end position="82"/>
    </location>
</feature>
<protein>
    <submittedName>
        <fullName evidence="2">Putative ovule protein</fullName>
    </submittedName>
</protein>
<evidence type="ECO:0000313" key="2">
    <source>
        <dbReference type="EMBL" id="JAP15185.1"/>
    </source>
</evidence>
<evidence type="ECO:0000256" key="1">
    <source>
        <dbReference type="SAM" id="MobiDB-lite"/>
    </source>
</evidence>
<dbReference type="AlphaFoldDB" id="A0A0V0H492"/>
<accession>A0A0V0H492</accession>
<proteinExistence type="predicted"/>
<reference evidence="2" key="1">
    <citation type="submission" date="2015-12" db="EMBL/GenBank/DDBJ databases">
        <title>Gene expression during late stages of embryo sac development: a critical building block for successful pollen-pistil interactions.</title>
        <authorList>
            <person name="Liu Y."/>
            <person name="Joly V."/>
            <person name="Sabar M."/>
            <person name="Matton D.P."/>
        </authorList>
    </citation>
    <scope>NUCLEOTIDE SEQUENCE</scope>
</reference>
<organism evidence="2">
    <name type="scientific">Solanum chacoense</name>
    <name type="common">Chaco potato</name>
    <dbReference type="NCBI Taxonomy" id="4108"/>
    <lineage>
        <taxon>Eukaryota</taxon>
        <taxon>Viridiplantae</taxon>
        <taxon>Streptophyta</taxon>
        <taxon>Embryophyta</taxon>
        <taxon>Tracheophyta</taxon>
        <taxon>Spermatophyta</taxon>
        <taxon>Magnoliopsida</taxon>
        <taxon>eudicotyledons</taxon>
        <taxon>Gunneridae</taxon>
        <taxon>Pentapetalae</taxon>
        <taxon>asterids</taxon>
        <taxon>lamiids</taxon>
        <taxon>Solanales</taxon>
        <taxon>Solanaceae</taxon>
        <taxon>Solanoideae</taxon>
        <taxon>Solaneae</taxon>
        <taxon>Solanum</taxon>
    </lineage>
</organism>
<sequence>MVSLVARGWSNGGRSSWVSPEKRDNSEEEEEFDPWGLFARETKKIKPNGVLQELEPLVRSENNKEKAKWVGGAPEKSLPTKI</sequence>
<feature type="region of interest" description="Disordered" evidence="1">
    <location>
        <begin position="1"/>
        <end position="34"/>
    </location>
</feature>
<dbReference type="EMBL" id="GEDG01025531">
    <property type="protein sequence ID" value="JAP15185.1"/>
    <property type="molecule type" value="Transcribed_RNA"/>
</dbReference>
<name>A0A0V0H492_SOLCH</name>